<dbReference type="Pfam" id="PF00875">
    <property type="entry name" value="DNA_photolyase"/>
    <property type="match status" value="1"/>
</dbReference>
<dbReference type="Gene3D" id="1.25.40.80">
    <property type="match status" value="1"/>
</dbReference>
<feature type="binding site" evidence="6">
    <location>
        <begin position="383"/>
        <end position="385"/>
    </location>
    <ligand>
        <name>FAD</name>
        <dbReference type="ChEBI" id="CHEBI:57692"/>
    </ligand>
</feature>
<dbReference type="NCBIfam" id="TIGR02765">
    <property type="entry name" value="crypto_DASH"/>
    <property type="match status" value="1"/>
</dbReference>
<dbReference type="Gene3D" id="3.40.50.620">
    <property type="entry name" value="HUPs"/>
    <property type="match status" value="1"/>
</dbReference>
<keyword evidence="3 6" id="KW-0285">Flavoprotein</keyword>
<dbReference type="GO" id="GO:0003913">
    <property type="term" value="F:DNA photolyase activity"/>
    <property type="evidence" value="ECO:0007669"/>
    <property type="project" value="InterPro"/>
</dbReference>
<dbReference type="PROSITE" id="PS51645">
    <property type="entry name" value="PHR_CRY_ALPHA_BETA"/>
    <property type="match status" value="1"/>
</dbReference>
<dbReference type="InterPro" id="IPR002081">
    <property type="entry name" value="Cryptochrome/DNA_photolyase_1"/>
</dbReference>
<dbReference type="SUPFAM" id="SSF52425">
    <property type="entry name" value="Cryptochrome/photolyase, N-terminal domain"/>
    <property type="match status" value="1"/>
</dbReference>
<reference evidence="11 12" key="1">
    <citation type="submission" date="2021-03" db="EMBL/GenBank/DDBJ databases">
        <title>Pseudidiomarina terrestris, a new bacterium isolated from saline soil.</title>
        <authorList>
            <person name="Galisteo C."/>
            <person name="De La Haba R."/>
            <person name="Sanchez-Porro C."/>
            <person name="Ventosa A."/>
        </authorList>
    </citation>
    <scope>NUCLEOTIDE SEQUENCE [LARGE SCALE GENOMIC DNA]</scope>
    <source>
        <strain evidence="9 12">1APP75-32.1</strain>
        <strain evidence="11">1APR75-15</strain>
        <strain evidence="10">1ASR75-15</strain>
    </source>
</reference>
<feature type="binding site" evidence="6">
    <location>
        <begin position="246"/>
        <end position="250"/>
    </location>
    <ligand>
        <name>FAD</name>
        <dbReference type="ChEBI" id="CHEBI:57692"/>
    </ligand>
</feature>
<evidence type="ECO:0000313" key="12">
    <source>
        <dbReference type="Proteomes" id="UP001169492"/>
    </source>
</evidence>
<dbReference type="Proteomes" id="UP001169492">
    <property type="component" value="Unassembled WGS sequence"/>
</dbReference>
<dbReference type="EMBL" id="JAGGJC010000002">
    <property type="protein sequence ID" value="MDN7129612.1"/>
    <property type="molecule type" value="Genomic_DNA"/>
</dbReference>
<evidence type="ECO:0000256" key="3">
    <source>
        <dbReference type="ARBA" id="ARBA00022630"/>
    </source>
</evidence>
<evidence type="ECO:0000256" key="7">
    <source>
        <dbReference type="RuleBase" id="RU367151"/>
    </source>
</evidence>
<keyword evidence="4 6" id="KW-0274">FAD</keyword>
<dbReference type="GO" id="GO:0000719">
    <property type="term" value="P:photoreactive repair"/>
    <property type="evidence" value="ECO:0007669"/>
    <property type="project" value="TreeGrafter"/>
</dbReference>
<protein>
    <recommendedName>
        <fullName evidence="2 7">Cryptochrome DASH</fullName>
    </recommendedName>
</protein>
<evidence type="ECO:0000313" key="11">
    <source>
        <dbReference type="Proteomes" id="UP001169491"/>
    </source>
</evidence>
<comment type="cofactor">
    <cofactor evidence="6 7">
        <name>FAD</name>
        <dbReference type="ChEBI" id="CHEBI:57692"/>
    </cofactor>
    <text evidence="6 7">Binds 1 FAD per subunit.</text>
</comment>
<feature type="binding site" evidence="6">
    <location>
        <position position="233"/>
    </location>
    <ligand>
        <name>FAD</name>
        <dbReference type="ChEBI" id="CHEBI:57692"/>
    </ligand>
</feature>
<comment type="function">
    <text evidence="7">May have a photoreceptor function.</text>
</comment>
<evidence type="ECO:0000256" key="1">
    <source>
        <dbReference type="ARBA" id="ARBA00005862"/>
    </source>
</evidence>
<evidence type="ECO:0000259" key="8">
    <source>
        <dbReference type="PROSITE" id="PS51645"/>
    </source>
</evidence>
<comment type="similarity">
    <text evidence="1 7">Belongs to the DNA photolyase class-1 family.</text>
</comment>
<evidence type="ECO:0000256" key="5">
    <source>
        <dbReference type="ARBA" id="ARBA00022991"/>
    </source>
</evidence>
<comment type="caution">
    <text evidence="9">The sequence shown here is derived from an EMBL/GenBank/DDBJ whole genome shotgun (WGS) entry which is preliminary data.</text>
</comment>
<dbReference type="InterPro" id="IPR014729">
    <property type="entry name" value="Rossmann-like_a/b/a_fold"/>
</dbReference>
<dbReference type="Gene3D" id="1.10.579.10">
    <property type="entry name" value="DNA Cyclobutane Dipyrimidine Photolyase, subunit A, domain 3"/>
    <property type="match status" value="1"/>
</dbReference>
<dbReference type="EMBL" id="JAGGJB010000004">
    <property type="protein sequence ID" value="MDN7124915.1"/>
    <property type="molecule type" value="Genomic_DNA"/>
</dbReference>
<comment type="cofactor">
    <cofactor evidence="7">
        <name>(6R)-5,10-methylene-5,6,7,8-tetrahydrofolate</name>
        <dbReference type="ChEBI" id="CHEBI:15636"/>
    </cofactor>
    <text evidence="7">Binds 1 5,10-methenyltetrahydrofolate (MTHF) per subunit.</text>
</comment>
<proteinExistence type="inferred from homology"/>
<dbReference type="InterPro" id="IPR036134">
    <property type="entry name" value="Crypto/Photolyase_FAD-like_sf"/>
</dbReference>
<keyword evidence="5 7" id="KW-0157">Chromophore</keyword>
<name>A0AAW7R2Q0_9GAMM</name>
<dbReference type="InterPro" id="IPR006050">
    <property type="entry name" value="DNA_photolyase_N"/>
</dbReference>
<dbReference type="InterPro" id="IPR036155">
    <property type="entry name" value="Crypto/Photolyase_N_sf"/>
</dbReference>
<accession>A0AAW7R2Q0</accession>
<gene>
    <name evidence="9" type="ORF">J6I90_08470</name>
    <name evidence="10" type="ORF">J6I92_06990</name>
</gene>
<dbReference type="InterPro" id="IPR014133">
    <property type="entry name" value="Cry_DASH"/>
</dbReference>
<dbReference type="AlphaFoldDB" id="A0AAW7R2Q0"/>
<evidence type="ECO:0000256" key="6">
    <source>
        <dbReference type="PIRSR" id="PIRSR602081-1"/>
    </source>
</evidence>
<dbReference type="GO" id="GO:0003677">
    <property type="term" value="F:DNA binding"/>
    <property type="evidence" value="ECO:0007669"/>
    <property type="project" value="TreeGrafter"/>
</dbReference>
<dbReference type="Pfam" id="PF03441">
    <property type="entry name" value="FAD_binding_7"/>
    <property type="match status" value="1"/>
</dbReference>
<evidence type="ECO:0000313" key="9">
    <source>
        <dbReference type="EMBL" id="MDN7124915.1"/>
    </source>
</evidence>
<evidence type="ECO:0000256" key="4">
    <source>
        <dbReference type="ARBA" id="ARBA00022827"/>
    </source>
</evidence>
<dbReference type="GO" id="GO:0071949">
    <property type="term" value="F:FAD binding"/>
    <property type="evidence" value="ECO:0007669"/>
    <property type="project" value="TreeGrafter"/>
</dbReference>
<dbReference type="PANTHER" id="PTHR11455">
    <property type="entry name" value="CRYPTOCHROME"/>
    <property type="match status" value="1"/>
</dbReference>
<dbReference type="InterPro" id="IPR005101">
    <property type="entry name" value="Cryptochr/Photolyase_FAD-bd"/>
</dbReference>
<dbReference type="SUPFAM" id="SSF48173">
    <property type="entry name" value="Cryptochrome/photolyase FAD-binding domain"/>
    <property type="match status" value="1"/>
</dbReference>
<keyword evidence="11" id="KW-1185">Reference proteome</keyword>
<feature type="domain" description="Photolyase/cryptochrome alpha/beta" evidence="8">
    <location>
        <begin position="9"/>
        <end position="141"/>
    </location>
</feature>
<dbReference type="PRINTS" id="PR00147">
    <property type="entry name" value="DNAPHOTLYASE"/>
</dbReference>
<dbReference type="PANTHER" id="PTHR11455:SF22">
    <property type="entry name" value="CRYPTOCHROME DASH"/>
    <property type="match status" value="1"/>
</dbReference>
<evidence type="ECO:0000256" key="2">
    <source>
        <dbReference type="ARBA" id="ARBA00017881"/>
    </source>
</evidence>
<dbReference type="Proteomes" id="UP001169491">
    <property type="component" value="Unassembled WGS sequence"/>
</dbReference>
<sequence>MKTLSMKHRVGIVWLQNELRTDDNPLLCKAAAECQQLIVLYCANPKWFDANRYGLRSIGERRWRFIWESLTNLDALLQQLGQQLLVLPQSPLHAIAELITAHNVDALYYAEHPGVYERTYAELLKRRYPLLQHHAVCSQSLWEQQQLPFTLADLPDSFSKFRRQLEQNDLRDAIPAPLSSPRQLPPPPAGLLAVPRQPLPVVTAPQHPQFVGGSHAAYEQVQAYFASGAASTYKETRNALDSWSDSTKFSAWLADGSLSVRRLHQQLLNYEQQQGANESTYWIFFELMWREYFHWYGRRHGRSLFAFNGIRQQRPQTSFYAGRWQQWCSGTTPFPIVNACMNQLNATGYLSNRGRQLVASCFVHELQLDWRYGAAFFEQQLIDYDVSSNWGNWQYLAGVGADPRGHRRFDLDKQTRQYDPNGDFIARWHGKVEATLDWVDAADWPIHPPK</sequence>
<evidence type="ECO:0000313" key="10">
    <source>
        <dbReference type="EMBL" id="MDN7129612.1"/>
    </source>
</evidence>
<organism evidence="9 12">
    <name type="scientific">Pseudidiomarina terrestris</name>
    <dbReference type="NCBI Taxonomy" id="2820060"/>
    <lineage>
        <taxon>Bacteria</taxon>
        <taxon>Pseudomonadati</taxon>
        <taxon>Pseudomonadota</taxon>
        <taxon>Gammaproteobacteria</taxon>
        <taxon>Alteromonadales</taxon>
        <taxon>Idiomarinaceae</taxon>
        <taxon>Pseudidiomarina</taxon>
    </lineage>
</organism>